<evidence type="ECO:0000313" key="5">
    <source>
        <dbReference type="Proteomes" id="UP001183604"/>
    </source>
</evidence>
<keyword evidence="5" id="KW-1185">Reference proteome</keyword>
<reference evidence="2" key="1">
    <citation type="submission" date="2022-12" db="EMBL/GenBank/DDBJ databases">
        <title>Gycomyces niveus sp.nov., a novel actinomycete isolated from soil in Shouguang.</title>
        <authorList>
            <person name="Yang X."/>
        </authorList>
    </citation>
    <scope>NUCLEOTIDE SEQUENCE</scope>
    <source>
        <strain evidence="2">DSM 44724</strain>
    </source>
</reference>
<protein>
    <submittedName>
        <fullName evidence="2">Uncharacterized protein</fullName>
    </submittedName>
</protein>
<evidence type="ECO:0000313" key="3">
    <source>
        <dbReference type="EMBL" id="MDR7338977.1"/>
    </source>
</evidence>
<organism evidence="2 4">
    <name type="scientific">Glycomyces lechevalierae</name>
    <dbReference type="NCBI Taxonomy" id="256034"/>
    <lineage>
        <taxon>Bacteria</taxon>
        <taxon>Bacillati</taxon>
        <taxon>Actinomycetota</taxon>
        <taxon>Actinomycetes</taxon>
        <taxon>Glycomycetales</taxon>
        <taxon>Glycomycetaceae</taxon>
        <taxon>Glycomyces</taxon>
    </lineage>
</organism>
<gene>
    <name evidence="3" type="ORF">J2S69_002696</name>
    <name evidence="2" type="ORF">O2L01_15800</name>
</gene>
<evidence type="ECO:0000256" key="1">
    <source>
        <dbReference type="SAM" id="MobiDB-lite"/>
    </source>
</evidence>
<dbReference type="AlphaFoldDB" id="A0A9X3SYM4"/>
<dbReference type="EMBL" id="JAVDYD010000001">
    <property type="protein sequence ID" value="MDR7338977.1"/>
    <property type="molecule type" value="Genomic_DNA"/>
</dbReference>
<sequence length="559" mass="59643">MAVSRAGGSSRGPSQHFNEVLTALDGFHQALADRYMRKACEALNRSTTTSLPGPANTGGDGGPVLELTEADQAHVAYCEIQRWFAENEVGTRFDSITCSGYVPQQYLTDGSSTQGFTCKAPELLTLAAEWATQDREWIQERIPKFSMQQIPALRAARDAFVNAAQAFGASPEAGSDGWDTNGTFTLDGVGSSLPETIDDIAYSELSPPPAWLAGWTGAAAEGAALGFFHTITATLHNHALIANALGYLINLRATIIDENRRNTLDLIGSATEALGATATTDVDLTKRWAVVEGIGAAISLVPAGATVGAPIVFVGWLGAQLKPTKKETNFASDPLEVATRLSDAIDEMKRDIEYSEADYRSESGQVESAIGSARLEVLELYDITQNNPEGTAGSDAGFSADIDEMTGLASTCYGIAEAYEQIRSQLGDVYDGDAHLKDQDGDATEADTRVLAMREDFLNFISTAIGRYCLAGEQIEEAARTYAESDDQAATSFEAWEDETGDIQSDPPVAHDESEGLAAATDRTSEPGAQDETPDDDAEIAYDPEGWDHPTPEPQQGPA</sequence>
<dbReference type="EMBL" id="JAPZVQ010000009">
    <property type="protein sequence ID" value="MDA1386461.1"/>
    <property type="molecule type" value="Genomic_DNA"/>
</dbReference>
<dbReference type="Proteomes" id="UP001145799">
    <property type="component" value="Unassembled WGS sequence"/>
</dbReference>
<dbReference type="RefSeq" id="WP_270122928.1">
    <property type="nucleotide sequence ID" value="NZ_BAAAOM010000004.1"/>
</dbReference>
<name>A0A9X3SYM4_9ACTN</name>
<feature type="region of interest" description="Disordered" evidence="1">
    <location>
        <begin position="498"/>
        <end position="559"/>
    </location>
</feature>
<evidence type="ECO:0000313" key="2">
    <source>
        <dbReference type="EMBL" id="MDA1386461.1"/>
    </source>
</evidence>
<evidence type="ECO:0000313" key="4">
    <source>
        <dbReference type="Proteomes" id="UP001145799"/>
    </source>
</evidence>
<proteinExistence type="predicted"/>
<dbReference type="Proteomes" id="UP001183604">
    <property type="component" value="Unassembled WGS sequence"/>
</dbReference>
<feature type="compositionally biased region" description="Acidic residues" evidence="1">
    <location>
        <begin position="532"/>
        <end position="542"/>
    </location>
</feature>
<reference evidence="3 5" key="2">
    <citation type="submission" date="2023-07" db="EMBL/GenBank/DDBJ databases">
        <title>Sequencing the genomes of 1000 actinobacteria strains.</title>
        <authorList>
            <person name="Klenk H.-P."/>
        </authorList>
    </citation>
    <scope>NUCLEOTIDE SEQUENCE [LARGE SCALE GENOMIC DNA]</scope>
    <source>
        <strain evidence="3 5">DSM 44724</strain>
    </source>
</reference>
<comment type="caution">
    <text evidence="2">The sequence shown here is derived from an EMBL/GenBank/DDBJ whole genome shotgun (WGS) entry which is preliminary data.</text>
</comment>
<accession>A0A9X3SYM4</accession>